<dbReference type="Proteomes" id="UP000253846">
    <property type="component" value="Unassembled WGS sequence"/>
</dbReference>
<gene>
    <name evidence="2" type="ORF">NCTC12860_00410</name>
    <name evidence="3" type="ORF">NCTC12860_00557</name>
</gene>
<evidence type="ECO:0000313" key="4">
    <source>
        <dbReference type="Proteomes" id="UP000253846"/>
    </source>
</evidence>
<evidence type="ECO:0000256" key="1">
    <source>
        <dbReference type="SAM" id="Phobius"/>
    </source>
</evidence>
<evidence type="ECO:0000313" key="3">
    <source>
        <dbReference type="EMBL" id="SSZ39351.1"/>
    </source>
</evidence>
<accession>A0A336NAL5</accession>
<dbReference type="EMBL" id="UFTD01000001">
    <property type="protein sequence ID" value="SSZ39214.1"/>
    <property type="molecule type" value="Genomic_DNA"/>
</dbReference>
<feature type="transmembrane region" description="Helical" evidence="1">
    <location>
        <begin position="32"/>
        <end position="50"/>
    </location>
</feature>
<dbReference type="AlphaFoldDB" id="A0A336NAL5"/>
<sequence>MPREWGRLSLKDNSQVILRAQNLMAIRKKDLLLSYWLLIPLVLNTTCYRAKTIFLS</sequence>
<dbReference type="EMBL" id="UFTD01000001">
    <property type="protein sequence ID" value="SSZ39351.1"/>
    <property type="molecule type" value="Genomic_DNA"/>
</dbReference>
<protein>
    <submittedName>
        <fullName evidence="2">Uncharacterized protein</fullName>
    </submittedName>
</protein>
<reference evidence="2 4" key="1">
    <citation type="submission" date="2018-06" db="EMBL/GenBank/DDBJ databases">
        <authorList>
            <consortium name="Pathogen Informatics"/>
            <person name="Doyle S."/>
        </authorList>
    </citation>
    <scope>NUCLEOTIDE SEQUENCE [LARGE SCALE GENOMIC DNA]</scope>
    <source>
        <strain evidence="2 4">NCTC12860</strain>
    </source>
</reference>
<keyword evidence="1" id="KW-0472">Membrane</keyword>
<keyword evidence="1" id="KW-0812">Transmembrane</keyword>
<proteinExistence type="predicted"/>
<name>A0A336NAL5_BARGR</name>
<organism evidence="2 4">
    <name type="scientific">Bartonella grahamii</name>
    <dbReference type="NCBI Taxonomy" id="33045"/>
    <lineage>
        <taxon>Bacteria</taxon>
        <taxon>Pseudomonadati</taxon>
        <taxon>Pseudomonadota</taxon>
        <taxon>Alphaproteobacteria</taxon>
        <taxon>Hyphomicrobiales</taxon>
        <taxon>Bartonellaceae</taxon>
        <taxon>Bartonella</taxon>
    </lineage>
</organism>
<evidence type="ECO:0000313" key="2">
    <source>
        <dbReference type="EMBL" id="SSZ39214.1"/>
    </source>
</evidence>
<keyword evidence="1" id="KW-1133">Transmembrane helix</keyword>